<proteinExistence type="predicted"/>
<dbReference type="NCBIfam" id="TIGR04500">
    <property type="entry name" value="PpiC_rel_mature"/>
    <property type="match status" value="1"/>
</dbReference>
<name>A0ABX9LGR6_9ACTN</name>
<sequence>MSTANGPSSSSAPACPSATPSLTGSPPAPGSSREAAPRPDPKDSPMLTDRSPSGPAAATSPSTSSTASFADDLAEAVVLLRGLPTARDAVGEARLSVLDWAAARPHLRAQLAVDEPPGTTRVGYDLLLDHPEGGTVALSAEVDDGIPWLVDHSTHWAAANILSVDGAGLSIAGALSAIRALGVRDRQLHERLVDHRIVLNELEGALQQPTTAEIQAAADEFRRRRGLTGRAQTLEWLAEAGMSPEMFQTHARTQALVARVRDRFAGEPARRRLAEHPEDFTVRRAVWVTGRHADDLGALLEGPVEDFAARCLAAIQLPAGPYGDTPQLHAATALSPRLPEPLRTVPGKTAIGPVPYEGGHLAGVVYEVVAPDPDAPEVMEAARDAAFQAWLDERRRTAEIRWFWL</sequence>
<feature type="compositionally biased region" description="Low complexity" evidence="1">
    <location>
        <begin position="1"/>
        <end position="21"/>
    </location>
</feature>
<dbReference type="Gene3D" id="1.10.4030.10">
    <property type="entry name" value="Porin chaperone SurA, peptide-binding domain"/>
    <property type="match status" value="1"/>
</dbReference>
<evidence type="ECO:0000313" key="2">
    <source>
        <dbReference type="EMBL" id="RGA03094.1"/>
    </source>
</evidence>
<evidence type="ECO:0000313" key="3">
    <source>
        <dbReference type="Proteomes" id="UP000262538"/>
    </source>
</evidence>
<gene>
    <name evidence="2" type="ORF">DI270_020865</name>
</gene>
<protein>
    <submittedName>
        <fullName evidence="2">TIGR04500 family putative peptide maturation system protein</fullName>
    </submittedName>
</protein>
<dbReference type="InterPro" id="IPR030985">
    <property type="entry name" value="PpiC-rel_mature"/>
</dbReference>
<accession>A0ABX9LGR6</accession>
<evidence type="ECO:0000256" key="1">
    <source>
        <dbReference type="SAM" id="MobiDB-lite"/>
    </source>
</evidence>
<dbReference type="Proteomes" id="UP000262538">
    <property type="component" value="Unassembled WGS sequence"/>
</dbReference>
<dbReference type="EMBL" id="QFZU02000095">
    <property type="protein sequence ID" value="RGA03094.1"/>
    <property type="molecule type" value="Genomic_DNA"/>
</dbReference>
<feature type="compositionally biased region" description="Low complexity" evidence="1">
    <location>
        <begin position="51"/>
        <end position="67"/>
    </location>
</feature>
<feature type="region of interest" description="Disordered" evidence="1">
    <location>
        <begin position="1"/>
        <end position="67"/>
    </location>
</feature>
<organism evidence="2 3">
    <name type="scientific">Microbispora triticiradicis</name>
    <dbReference type="NCBI Taxonomy" id="2200763"/>
    <lineage>
        <taxon>Bacteria</taxon>
        <taxon>Bacillati</taxon>
        <taxon>Actinomycetota</taxon>
        <taxon>Actinomycetes</taxon>
        <taxon>Streptosporangiales</taxon>
        <taxon>Streptosporangiaceae</taxon>
        <taxon>Microbispora</taxon>
    </lineage>
</organism>
<reference evidence="2 3" key="1">
    <citation type="submission" date="2018-08" db="EMBL/GenBank/DDBJ databases">
        <title>Microbispora. triticiradicis sp. nov., a novel actinomycete isolated from the root of wheat (Triticum aestivum L.)).</title>
        <authorList>
            <person name="Han C."/>
        </authorList>
    </citation>
    <scope>NUCLEOTIDE SEQUENCE [LARGE SCALE GENOMIC DNA]</scope>
    <source>
        <strain evidence="2 3">NEAU-HRDPA2-9</strain>
    </source>
</reference>
<dbReference type="InterPro" id="IPR027304">
    <property type="entry name" value="Trigger_fact/SurA_dom_sf"/>
</dbReference>
<keyword evidence="3" id="KW-1185">Reference proteome</keyword>
<dbReference type="SUPFAM" id="SSF109998">
    <property type="entry name" value="Triger factor/SurA peptide-binding domain-like"/>
    <property type="match status" value="1"/>
</dbReference>
<comment type="caution">
    <text evidence="2">The sequence shown here is derived from an EMBL/GenBank/DDBJ whole genome shotgun (WGS) entry which is preliminary data.</text>
</comment>